<comment type="caution">
    <text evidence="6">The sequence shown here is derived from an EMBL/GenBank/DDBJ whole genome shotgun (WGS) entry which is preliminary data.</text>
</comment>
<keyword evidence="3 6" id="KW-0560">Oxidoreductase</keyword>
<evidence type="ECO:0000313" key="7">
    <source>
        <dbReference type="Proteomes" id="UP000462055"/>
    </source>
</evidence>
<evidence type="ECO:0000256" key="4">
    <source>
        <dbReference type="ARBA" id="ARBA00023033"/>
    </source>
</evidence>
<dbReference type="EC" id="1.-.-.-" evidence="6"/>
<keyword evidence="1" id="KW-0285">Flavoprotein</keyword>
<dbReference type="AlphaFoldDB" id="A0A6I4MF61"/>
<keyword evidence="4" id="KW-0503">Monooxygenase</keyword>
<dbReference type="GO" id="GO:0008726">
    <property type="term" value="F:alkanesulfonate monooxygenase activity"/>
    <property type="evidence" value="ECO:0007669"/>
    <property type="project" value="TreeGrafter"/>
</dbReference>
<dbReference type="PANTHER" id="PTHR42847:SF4">
    <property type="entry name" value="ALKANESULFONATE MONOOXYGENASE-RELATED"/>
    <property type="match status" value="1"/>
</dbReference>
<evidence type="ECO:0000313" key="6">
    <source>
        <dbReference type="EMBL" id="MWA03195.1"/>
    </source>
</evidence>
<dbReference type="InterPro" id="IPR011251">
    <property type="entry name" value="Luciferase-like_dom"/>
</dbReference>
<feature type="domain" description="Luciferase-like" evidence="5">
    <location>
        <begin position="13"/>
        <end position="243"/>
    </location>
</feature>
<dbReference type="InterPro" id="IPR036661">
    <property type="entry name" value="Luciferase-like_sf"/>
</dbReference>
<dbReference type="InterPro" id="IPR050172">
    <property type="entry name" value="SsuD_RutA_monooxygenase"/>
</dbReference>
<evidence type="ECO:0000256" key="3">
    <source>
        <dbReference type="ARBA" id="ARBA00023002"/>
    </source>
</evidence>
<dbReference type="RefSeq" id="WP_151595741.1">
    <property type="nucleotide sequence ID" value="NZ_WBMS02000018.1"/>
</dbReference>
<reference evidence="6" key="1">
    <citation type="submission" date="2019-12" db="EMBL/GenBank/DDBJ databases">
        <title>Actinomadura physcomitrii sp. nov., a novel actinomycete isolated from moss [Physcomitrium sphaericum (Ludw) Fuernr].</title>
        <authorList>
            <person name="Zhuang X."/>
        </authorList>
    </citation>
    <scope>NUCLEOTIDE SEQUENCE [LARGE SCALE GENOMIC DNA]</scope>
    <source>
        <strain evidence="6">LD22</strain>
    </source>
</reference>
<dbReference type="InterPro" id="IPR019921">
    <property type="entry name" value="Lucif-like_OxRdtase_Rv2161c"/>
</dbReference>
<accession>A0A6I4MF61</accession>
<dbReference type="NCBIfam" id="TIGR03619">
    <property type="entry name" value="F420_Rv2161c"/>
    <property type="match status" value="1"/>
</dbReference>
<sequence>MTVFGISLLRVHPRHWRSVTEEAERLGYESVWLSEHLVLPAEFDGSRYPDGRPPIRTETPLFDVMVFLAALAARTTTLRLGTYIYQLALRSPFVAARAATTLDVVSDGRLELGVGAGWMEEEWTAAGVPFTGRGRRLEEAIEVCRRLWSEPVIEHHGEFFDFPPVAFEPKPVQRPLPVHVGGESAAALRRAAGMADGWIGMHHSPESVAPVLGALRQAEAAAGRRTRLTTTVAAHPGPGIDAAGWRATGVDRVLVSPWSRSSEAIEGMRRFAGECMA</sequence>
<dbReference type="Proteomes" id="UP000462055">
    <property type="component" value="Unassembled WGS sequence"/>
</dbReference>
<dbReference type="GO" id="GO:0046306">
    <property type="term" value="P:alkanesulfonate catabolic process"/>
    <property type="evidence" value="ECO:0007669"/>
    <property type="project" value="TreeGrafter"/>
</dbReference>
<evidence type="ECO:0000256" key="1">
    <source>
        <dbReference type="ARBA" id="ARBA00022630"/>
    </source>
</evidence>
<name>A0A6I4MF61_9ACTN</name>
<gene>
    <name evidence="6" type="ORF">F8568_023015</name>
</gene>
<dbReference type="Pfam" id="PF00296">
    <property type="entry name" value="Bac_luciferase"/>
    <property type="match status" value="1"/>
</dbReference>
<dbReference type="SUPFAM" id="SSF51679">
    <property type="entry name" value="Bacterial luciferase-like"/>
    <property type="match status" value="1"/>
</dbReference>
<proteinExistence type="predicted"/>
<evidence type="ECO:0000259" key="5">
    <source>
        <dbReference type="Pfam" id="PF00296"/>
    </source>
</evidence>
<dbReference type="EMBL" id="WBMS02000018">
    <property type="protein sequence ID" value="MWA03195.1"/>
    <property type="molecule type" value="Genomic_DNA"/>
</dbReference>
<keyword evidence="7" id="KW-1185">Reference proteome</keyword>
<evidence type="ECO:0000256" key="2">
    <source>
        <dbReference type="ARBA" id="ARBA00022643"/>
    </source>
</evidence>
<protein>
    <submittedName>
        <fullName evidence="6">TIGR03619 family F420-dependent LLM class oxidoreductase</fullName>
        <ecNumber evidence="6">1.-.-.-</ecNumber>
    </submittedName>
</protein>
<dbReference type="Gene3D" id="3.20.20.30">
    <property type="entry name" value="Luciferase-like domain"/>
    <property type="match status" value="1"/>
</dbReference>
<keyword evidence="2" id="KW-0288">FMN</keyword>
<organism evidence="6 7">
    <name type="scientific">Actinomadura physcomitrii</name>
    <dbReference type="NCBI Taxonomy" id="2650748"/>
    <lineage>
        <taxon>Bacteria</taxon>
        <taxon>Bacillati</taxon>
        <taxon>Actinomycetota</taxon>
        <taxon>Actinomycetes</taxon>
        <taxon>Streptosporangiales</taxon>
        <taxon>Thermomonosporaceae</taxon>
        <taxon>Actinomadura</taxon>
    </lineage>
</organism>
<dbReference type="PANTHER" id="PTHR42847">
    <property type="entry name" value="ALKANESULFONATE MONOOXYGENASE"/>
    <property type="match status" value="1"/>
</dbReference>